<sequence>MSTTPQGLRTPQRSTYDMFDEGEEHINPNVFTPCTRLSRMTIESQSNGQGRTRTANFSLPATNFNEKLMSVVREDNKEESSSHPNLDMFLSADKISMSKDNQVFSFSEDEDSDEGDLFSSGLCPMSSPGRVYTKNSIFDDEPMHSFFEEDTEEEEKDEEDEDEDEDDETSSYLDPTDSWLSKIHCNNYDFLKDQFETNHDGQEEGVSDEETENRPPRCWIDDKVEKKTKRTLPLEEENSAHERLPLSEIRIEDYLSDDEIHTKKKALLGNGKSQKMRYMRSLSPPRYANRKGKEPAENIIPLATVAL</sequence>
<organism evidence="2 3">
    <name type="scientific">Helicostylum pulchrum</name>
    <dbReference type="NCBI Taxonomy" id="562976"/>
    <lineage>
        <taxon>Eukaryota</taxon>
        <taxon>Fungi</taxon>
        <taxon>Fungi incertae sedis</taxon>
        <taxon>Mucoromycota</taxon>
        <taxon>Mucoromycotina</taxon>
        <taxon>Mucoromycetes</taxon>
        <taxon>Mucorales</taxon>
        <taxon>Mucorineae</taxon>
        <taxon>Mucoraceae</taxon>
        <taxon>Helicostylum</taxon>
    </lineage>
</organism>
<keyword evidence="3" id="KW-1185">Reference proteome</keyword>
<feature type="region of interest" description="Disordered" evidence="1">
    <location>
        <begin position="133"/>
        <end position="176"/>
    </location>
</feature>
<comment type="caution">
    <text evidence="2">The sequence shown here is derived from an EMBL/GenBank/DDBJ whole genome shotgun (WGS) entry which is preliminary data.</text>
</comment>
<dbReference type="EMBL" id="BAABUJ010000022">
    <property type="protein sequence ID" value="GAA5802264.1"/>
    <property type="molecule type" value="Genomic_DNA"/>
</dbReference>
<evidence type="ECO:0000313" key="3">
    <source>
        <dbReference type="Proteomes" id="UP001476247"/>
    </source>
</evidence>
<evidence type="ECO:0000313" key="2">
    <source>
        <dbReference type="EMBL" id="GAA5802264.1"/>
    </source>
</evidence>
<protein>
    <submittedName>
        <fullName evidence="2">Uncharacterized protein</fullName>
    </submittedName>
</protein>
<evidence type="ECO:0000256" key="1">
    <source>
        <dbReference type="SAM" id="MobiDB-lite"/>
    </source>
</evidence>
<proteinExistence type="predicted"/>
<name>A0ABP9Y5L3_9FUNG</name>
<feature type="compositionally biased region" description="Acidic residues" evidence="1">
    <location>
        <begin position="148"/>
        <end position="169"/>
    </location>
</feature>
<accession>A0ABP9Y5L3</accession>
<dbReference type="Proteomes" id="UP001476247">
    <property type="component" value="Unassembled WGS sequence"/>
</dbReference>
<reference evidence="2 3" key="1">
    <citation type="submission" date="2024-04" db="EMBL/GenBank/DDBJ databases">
        <title>genome sequences of Mucor flavus KT1a and Helicostylum pulchrum KT1b strains isolation_sourced from the surface of a dry-aged beef.</title>
        <authorList>
            <person name="Toyotome T."/>
            <person name="Hosono M."/>
            <person name="Torimaru M."/>
            <person name="Fukuda K."/>
            <person name="Mikami N."/>
        </authorList>
    </citation>
    <scope>NUCLEOTIDE SEQUENCE [LARGE SCALE GENOMIC DNA]</scope>
    <source>
        <strain evidence="2 3">KT1b</strain>
    </source>
</reference>
<gene>
    <name evidence="2" type="ORF">HPULCUR_007727</name>
</gene>